<gene>
    <name evidence="2" type="ORF">FTUN_8307</name>
</gene>
<organism evidence="2 3">
    <name type="scientific">Frigoriglobus tundricola</name>
    <dbReference type="NCBI Taxonomy" id="2774151"/>
    <lineage>
        <taxon>Bacteria</taxon>
        <taxon>Pseudomonadati</taxon>
        <taxon>Planctomycetota</taxon>
        <taxon>Planctomycetia</taxon>
        <taxon>Gemmatales</taxon>
        <taxon>Gemmataceae</taxon>
        <taxon>Frigoriglobus</taxon>
    </lineage>
</organism>
<dbReference type="EMBL" id="CP053452">
    <property type="protein sequence ID" value="QJX00675.1"/>
    <property type="molecule type" value="Genomic_DNA"/>
</dbReference>
<evidence type="ECO:0000313" key="3">
    <source>
        <dbReference type="Proteomes" id="UP000503447"/>
    </source>
</evidence>
<feature type="compositionally biased region" description="Low complexity" evidence="1">
    <location>
        <begin position="128"/>
        <end position="142"/>
    </location>
</feature>
<feature type="region of interest" description="Disordered" evidence="1">
    <location>
        <begin position="68"/>
        <end position="102"/>
    </location>
</feature>
<protein>
    <submittedName>
        <fullName evidence="2">Uncharacterized protein</fullName>
    </submittedName>
</protein>
<accession>A0A6M5Z4M0</accession>
<evidence type="ECO:0000256" key="1">
    <source>
        <dbReference type="SAM" id="MobiDB-lite"/>
    </source>
</evidence>
<evidence type="ECO:0000313" key="2">
    <source>
        <dbReference type="EMBL" id="QJX00675.1"/>
    </source>
</evidence>
<feature type="region of interest" description="Disordered" evidence="1">
    <location>
        <begin position="121"/>
        <end position="146"/>
    </location>
</feature>
<proteinExistence type="predicted"/>
<keyword evidence="3" id="KW-1185">Reference proteome</keyword>
<reference evidence="3" key="1">
    <citation type="submission" date="2020-05" db="EMBL/GenBank/DDBJ databases">
        <title>Frigoriglobus tundricola gen. nov., sp. nov., a psychrotolerant cellulolytic planctomycete of the family Gemmataceae with two divergent copies of 16S rRNA gene.</title>
        <authorList>
            <person name="Kulichevskaya I.S."/>
            <person name="Ivanova A.A."/>
            <person name="Naumoff D.G."/>
            <person name="Beletsky A.V."/>
            <person name="Rijpstra W.I.C."/>
            <person name="Sinninghe Damste J.S."/>
            <person name="Mardanov A.V."/>
            <person name="Ravin N.V."/>
            <person name="Dedysh S.N."/>
        </authorList>
    </citation>
    <scope>NUCLEOTIDE SEQUENCE [LARGE SCALE GENOMIC DNA]</scope>
    <source>
        <strain evidence="3">PL17</strain>
    </source>
</reference>
<dbReference type="KEGG" id="ftj:FTUN_8307"/>
<name>A0A6M5Z4M0_9BACT</name>
<sequence length="233" mass="25016">MIGRPRCGPESKSPARNRLAQLRGGRVACAGYTEPAGTRACRARAASIIATSGGRISSHFRVFSPRSGSTHSCSAPGSAAPCRKTVPPPPATTPTASGCRTPPDPSLFVYRNAANAFVKLHTRRRSARSTPSNRRSSTRNSRVMSWYRGDTRGPGRSCGNCVSGWAWSNVLRFPKSPSGQAGSDEINQRPPLGLYLDEARFTIVNMPYARCDCWRSAARTGCSLVVTVGCRIS</sequence>
<dbReference type="Proteomes" id="UP000503447">
    <property type="component" value="Chromosome"/>
</dbReference>
<dbReference type="AlphaFoldDB" id="A0A6M5Z4M0"/>